<evidence type="ECO:0000313" key="2">
    <source>
        <dbReference type="Proteomes" id="UP000275408"/>
    </source>
</evidence>
<dbReference type="AlphaFoldDB" id="A0A3M6V6K9"/>
<protein>
    <submittedName>
        <fullName evidence="1">Uncharacterized protein</fullName>
    </submittedName>
</protein>
<organism evidence="1 2">
    <name type="scientific">Pocillopora damicornis</name>
    <name type="common">Cauliflower coral</name>
    <name type="synonym">Millepora damicornis</name>
    <dbReference type="NCBI Taxonomy" id="46731"/>
    <lineage>
        <taxon>Eukaryota</taxon>
        <taxon>Metazoa</taxon>
        <taxon>Cnidaria</taxon>
        <taxon>Anthozoa</taxon>
        <taxon>Hexacorallia</taxon>
        <taxon>Scleractinia</taxon>
        <taxon>Astrocoeniina</taxon>
        <taxon>Pocilloporidae</taxon>
        <taxon>Pocillopora</taxon>
    </lineage>
</organism>
<name>A0A3M6V6K9_POCDA</name>
<evidence type="ECO:0000313" key="1">
    <source>
        <dbReference type="EMBL" id="RMX61527.1"/>
    </source>
</evidence>
<proteinExistence type="predicted"/>
<reference evidence="1 2" key="1">
    <citation type="journal article" date="2018" name="Sci. Rep.">
        <title>Comparative analysis of the Pocillopora damicornis genome highlights role of immune system in coral evolution.</title>
        <authorList>
            <person name="Cunning R."/>
            <person name="Bay R.A."/>
            <person name="Gillette P."/>
            <person name="Baker A.C."/>
            <person name="Traylor-Knowles N."/>
        </authorList>
    </citation>
    <scope>NUCLEOTIDE SEQUENCE [LARGE SCALE GENOMIC DNA]</scope>
    <source>
        <strain evidence="1">RSMAS</strain>
        <tissue evidence="1">Whole animal</tissue>
    </source>
</reference>
<dbReference type="EMBL" id="RCHS01000010">
    <property type="protein sequence ID" value="RMX61527.1"/>
    <property type="molecule type" value="Genomic_DNA"/>
</dbReference>
<keyword evidence="2" id="KW-1185">Reference proteome</keyword>
<sequence>MSTHISKSRTLHGMAPSYIIDLINIKTNMCYLLHTNEGVCLKHPSRKMKKSFGDRSFKRRFDKAMTSALNPEQSLLDLTKANLAKTKRNYAKLLTQMMPSSLSPLNSPGSVKIVTSLDIQDQNVLPLLPSHDACGLRNRHLELKQKTQEQQI</sequence>
<dbReference type="Proteomes" id="UP000275408">
    <property type="component" value="Unassembled WGS sequence"/>
</dbReference>
<accession>A0A3M6V6K9</accession>
<gene>
    <name evidence="1" type="ORF">pdam_00003584</name>
</gene>
<comment type="caution">
    <text evidence="1">The sequence shown here is derived from an EMBL/GenBank/DDBJ whole genome shotgun (WGS) entry which is preliminary data.</text>
</comment>